<reference evidence="1 2" key="1">
    <citation type="submission" date="2024-04" db="EMBL/GenBank/DDBJ databases">
        <authorList>
            <consortium name="Genoscope - CEA"/>
            <person name="William W."/>
        </authorList>
    </citation>
    <scope>NUCLEOTIDE SEQUENCE [LARGE SCALE GENOMIC DNA]</scope>
</reference>
<dbReference type="InterPro" id="IPR036116">
    <property type="entry name" value="FN3_sf"/>
</dbReference>
<dbReference type="AlphaFoldDB" id="A0AAV2HH09"/>
<organism evidence="1 2">
    <name type="scientific">Lymnaea stagnalis</name>
    <name type="common">Great pond snail</name>
    <name type="synonym">Helix stagnalis</name>
    <dbReference type="NCBI Taxonomy" id="6523"/>
    <lineage>
        <taxon>Eukaryota</taxon>
        <taxon>Metazoa</taxon>
        <taxon>Spiralia</taxon>
        <taxon>Lophotrochozoa</taxon>
        <taxon>Mollusca</taxon>
        <taxon>Gastropoda</taxon>
        <taxon>Heterobranchia</taxon>
        <taxon>Euthyneura</taxon>
        <taxon>Panpulmonata</taxon>
        <taxon>Hygrophila</taxon>
        <taxon>Lymnaeoidea</taxon>
        <taxon>Lymnaeidae</taxon>
        <taxon>Lymnaea</taxon>
    </lineage>
</organism>
<gene>
    <name evidence="1" type="ORF">GSLYS_00005511001</name>
</gene>
<feature type="non-terminal residue" evidence="1">
    <location>
        <position position="1"/>
    </location>
</feature>
<name>A0AAV2HH09_LYMST</name>
<protein>
    <submittedName>
        <fullName evidence="1">Uncharacterized protein</fullName>
    </submittedName>
</protein>
<dbReference type="Gene3D" id="2.60.40.10">
    <property type="entry name" value="Immunoglobulins"/>
    <property type="match status" value="1"/>
</dbReference>
<accession>A0AAV2HH09</accession>
<evidence type="ECO:0000313" key="2">
    <source>
        <dbReference type="Proteomes" id="UP001497497"/>
    </source>
</evidence>
<evidence type="ECO:0000313" key="1">
    <source>
        <dbReference type="EMBL" id="CAL1531416.1"/>
    </source>
</evidence>
<dbReference type="SUPFAM" id="SSF49265">
    <property type="entry name" value="Fibronectin type III"/>
    <property type="match status" value="1"/>
</dbReference>
<dbReference type="EMBL" id="CAXITT010000088">
    <property type="protein sequence ID" value="CAL1531416.1"/>
    <property type="molecule type" value="Genomic_DNA"/>
</dbReference>
<proteinExistence type="predicted"/>
<dbReference type="Proteomes" id="UP001497497">
    <property type="component" value="Unassembled WGS sequence"/>
</dbReference>
<comment type="caution">
    <text evidence="1">The sequence shown here is derived from an EMBL/GenBank/DDBJ whole genome shotgun (WGS) entry which is preliminary data.</text>
</comment>
<keyword evidence="2" id="KW-1185">Reference proteome</keyword>
<dbReference type="InterPro" id="IPR013783">
    <property type="entry name" value="Ig-like_fold"/>
</dbReference>
<sequence>SDFNKCPQPQFDGCFWSSITTILSFKILVSVNNSFTGDTATNSFNVETYKIVKPAQVEDFSLTKQGDQEGCYLLSWKNTKTFDAVCQVFHKRPENTDYELRLDNITKTSNIICELRPNTMHKFFVHCYPGGNFLGYWSDKTYIYYFTPEHHPQGLKQLMAVTFSVHHA</sequence>